<dbReference type="Proteomes" id="UP000008281">
    <property type="component" value="Unassembled WGS sequence"/>
</dbReference>
<dbReference type="HOGENOM" id="CLU_1236068_0_0_1"/>
<name>E3MNH8_CAERE</name>
<gene>
    <name evidence="2" type="primary">Cre-pqn-10</name>
    <name evidence="2" type="ORF">CRE_05868</name>
</gene>
<organism evidence="3">
    <name type="scientific">Caenorhabditis remanei</name>
    <name type="common">Caenorhabditis vulgaris</name>
    <dbReference type="NCBI Taxonomy" id="31234"/>
    <lineage>
        <taxon>Eukaryota</taxon>
        <taxon>Metazoa</taxon>
        <taxon>Ecdysozoa</taxon>
        <taxon>Nematoda</taxon>
        <taxon>Chromadorea</taxon>
        <taxon>Rhabditida</taxon>
        <taxon>Rhabditina</taxon>
        <taxon>Rhabditomorpha</taxon>
        <taxon>Rhabditoidea</taxon>
        <taxon>Rhabditidae</taxon>
        <taxon>Peloderinae</taxon>
        <taxon>Caenorhabditis</taxon>
    </lineage>
</organism>
<feature type="chain" id="PRO_5003176049" evidence="1">
    <location>
        <begin position="22"/>
        <end position="224"/>
    </location>
</feature>
<reference evidence="2" key="1">
    <citation type="submission" date="2007-07" db="EMBL/GenBank/DDBJ databases">
        <title>PCAP assembly of the Caenorhabditis remanei genome.</title>
        <authorList>
            <consortium name="The Caenorhabditis remanei Sequencing Consortium"/>
            <person name="Wilson R.K."/>
        </authorList>
    </citation>
    <scope>NUCLEOTIDE SEQUENCE [LARGE SCALE GENOMIC DNA]</scope>
    <source>
        <strain evidence="2">PB4641</strain>
    </source>
</reference>
<dbReference type="AlphaFoldDB" id="E3MNH8"/>
<evidence type="ECO:0000313" key="3">
    <source>
        <dbReference type="Proteomes" id="UP000008281"/>
    </source>
</evidence>
<proteinExistence type="predicted"/>
<dbReference type="OMA" id="YGNGMFN"/>
<sequence length="224" mass="23578">MGTTTTFLITAFLTIFGMVKTQFMGYPYDYSSMFSGYTGYNPMMSMTNTMGTGALGMSTMGMNTGFGTFGTGLESLYGGAQTAGMGQQQMFGAYNPYGNGMFNFGNNGMFGQNAFGTGFNNNMFGGATGANNGLFGGVQQQAAQTMNTGYQNTQPMNTLNNGNTMKAYGRRSTGEFMRAQNFNNNNNYAPTRVGQGGCGGGNTGGFGGGCGQQQQGWNSKAKKV</sequence>
<protein>
    <submittedName>
        <fullName evidence="2">CRE-PQN-10 protein</fullName>
    </submittedName>
</protein>
<dbReference type="FunCoup" id="E3MNH8">
    <property type="interactions" value="1764"/>
</dbReference>
<keyword evidence="3" id="KW-1185">Reference proteome</keyword>
<keyword evidence="1" id="KW-0732">Signal</keyword>
<accession>E3MNH8</accession>
<dbReference type="InParanoid" id="E3MNH8"/>
<dbReference type="EMBL" id="DS268460">
    <property type="protein sequence ID" value="EFP06149.1"/>
    <property type="molecule type" value="Genomic_DNA"/>
</dbReference>
<dbReference type="eggNOG" id="ENOG502R768">
    <property type="taxonomic scope" value="Eukaryota"/>
</dbReference>
<evidence type="ECO:0000313" key="2">
    <source>
        <dbReference type="EMBL" id="EFP06149.1"/>
    </source>
</evidence>
<evidence type="ECO:0000256" key="1">
    <source>
        <dbReference type="SAM" id="SignalP"/>
    </source>
</evidence>
<feature type="signal peptide" evidence="1">
    <location>
        <begin position="1"/>
        <end position="21"/>
    </location>
</feature>
<dbReference type="OrthoDB" id="5868221at2759"/>